<keyword evidence="2" id="KW-1185">Reference proteome</keyword>
<reference evidence="1" key="1">
    <citation type="submission" date="2019-04" db="EMBL/GenBank/DDBJ databases">
        <title>Microbes associate with the intestines of laboratory mice.</title>
        <authorList>
            <person name="Navarre W."/>
            <person name="Wong E."/>
            <person name="Huang K."/>
            <person name="Tropini C."/>
            <person name="Ng K."/>
            <person name="Yu B."/>
        </authorList>
    </citation>
    <scope>NUCLEOTIDE SEQUENCE</scope>
    <source>
        <strain evidence="1">NM04_E33</strain>
    </source>
</reference>
<evidence type="ECO:0000313" key="2">
    <source>
        <dbReference type="Proteomes" id="UP000306319"/>
    </source>
</evidence>
<name>A0AC61RLH1_9BACT</name>
<dbReference type="EMBL" id="SRYB01000004">
    <property type="protein sequence ID" value="TGY79967.1"/>
    <property type="molecule type" value="Genomic_DNA"/>
</dbReference>
<sequence length="1809" mass="198593">MENIGGGLGFRATLDIDDFNVSAQAMERRIKDFSNTAIDEVGSVEDSFRLMAERAGQYISYYLVGQGMKSLLSSIVMTRGQFQQLEIAFETMLGSGSKAQELMGQMIDTAAKTPFDLMGVAEGAKQLMAYGVSADKVNDTLVRLGNIASGLSIPLNDIVYLYGTTMVQGRLYAQDVRQFTGRGIPLVKELAEKYGVTADKINEMVSAGKIGFPEVEEVLNKMTNAGGQFYNLMEKQSASLTGQIANLEDAWDTVLNDFGKAGEDIFSAGISGATYFVEHMDDVLRILKSITIAYGSYKAAMILTSVAMKGHTGVAVLDNTARSAKLVLMKAEAALNGTATAQIKAMTAAENEHYAALEAMLTAEEKAAIVKQMRIAAIQSLLTAQQQEYLSNIGLTASSNGYEAAALSVMTVEQRLALSKVDLTTKSAAYRAAIAQETAAKQAGQLASLEAMRTSVKEAAVAVESAKSKAIAATQAVEAARYEVYWAQQSGNATAIAAAQKRMEAAVDAQLLARKAALAASSDFYAKKKKLEATATAQARTASIADTGAKTAQTAATNILSAATGKLSTMFKALWATLRANPFGWLLTIIGAVWSLITMFSNDTEKTTDVMEEFSEGTKKVTDKLDLYFAILSKAEKNGKTYRDMIAKINEICQEYNATLLDENATLKEQEARYLEVKAAVQATTAEKIKAKRIEEELNKLNEKGDTNYDSFETRLNNLQYRTGKTKTVNDKEHGESYEVEIQEAAENIQNAAPEVREAIRSLVESGAQELAKLSGSEYTQKYNEIIAQIVAGTKAGTGATEREMQSFEAQLRLYLDNQIRDVQVYDKAIALVDERLNNFLAPKDTSATEGITDYAQMSFEDLDNLVTQTQKDIDAINNSTVGPGADTTGLDTLLSKLAEIKGAIQTKTDNLNTEQGISDRIKQLKQERAETEINSTRYKELNKEISKLEGKMPKHTTGGGGGGGANNAARNAETLRQKQVDAERRVEEARIAVMEEGYDKRKALLDLQHKQNLAQIEREEKELIEARKKAGKGGLSDTEKQGFEQRRTYENQSYTQSQNKLFEGELDYKRKQYELYWRWVENMGKDVADKQFASLLQSGGSYKEYIEKQIAELQGKKQAGVLTEGEGNFLISLNVQYDELTGARTALEAFKQAVSETIGRSQTLAEKLEAVADAKRKLENGESGIVNDDDRAAMSLELSKQEADLQKQVHETVLNDYRSFEEQRKTITEEYALLRAEAERLGDEERIKLINKAETEALSALNTGFLQQTDSWKKLFSDLDTLSVGQIQKLVSDIDKQLAAGTLKLSPVDYKAVIDSLNQAKQRIQELNPFAALDTFFNDYLKAKQKLAKAKAALAKGEGSKEDVESAEREVKSAANGITQSVEKVTDITTDCASSLQSMFDALGMDGVSDGIGTAIELMGELGNAAASVGQFMAGDVVGGITGMISSITSVIGIFAKMHDAKYEKKIQNLQKQIDALERSYSRLERAFNNTYWVFNDEERAGFERNIQLIEDQIAALEQQRETARRAWDFAQYTQLTAQIKDLNQQLSKAKEGDDMLGLYEQQKASLREQQELMKQQIQAERDKKKTDNDKIQQWNDAIEQIEEQIEDLDRQMMETFAGTTTKEALDQYADAIVDAYCAGEDAAKALGDTTREVLKKAVVDALKRNFLAKAMDDAIQYLGEAMSDGELTAREKSKFEALVNAAGATFTNALEAVGDWIKDIDDEATSSDPLTGAVTSMSEETGGVIAGRLNAFIINQTDQTSVMRQQLLQQSAIAQNTANANVILTEVRDTLKRIETKDNSLLSQGIS</sequence>
<gene>
    <name evidence="1" type="ORF">E5331_04045</name>
</gene>
<organism evidence="1 2">
    <name type="scientific">Lepagella muris</name>
    <dbReference type="NCBI Taxonomy" id="3032870"/>
    <lineage>
        <taxon>Bacteria</taxon>
        <taxon>Pseudomonadati</taxon>
        <taxon>Bacteroidota</taxon>
        <taxon>Bacteroidia</taxon>
        <taxon>Bacteroidales</taxon>
        <taxon>Muribaculaceae</taxon>
        <taxon>Lepagella</taxon>
    </lineage>
</organism>
<proteinExistence type="predicted"/>
<evidence type="ECO:0000313" key="1">
    <source>
        <dbReference type="EMBL" id="TGY79967.1"/>
    </source>
</evidence>
<accession>A0AC61RLH1</accession>
<protein>
    <submittedName>
        <fullName evidence="1">Phage tail tape measure protein</fullName>
    </submittedName>
</protein>
<comment type="caution">
    <text evidence="1">The sequence shown here is derived from an EMBL/GenBank/DDBJ whole genome shotgun (WGS) entry which is preliminary data.</text>
</comment>
<dbReference type="Proteomes" id="UP000306319">
    <property type="component" value="Unassembled WGS sequence"/>
</dbReference>